<dbReference type="InterPro" id="IPR057993">
    <property type="entry name" value="HD-Zip_IV_C"/>
</dbReference>
<dbReference type="InterPro" id="IPR009057">
    <property type="entry name" value="Homeodomain-like_sf"/>
</dbReference>
<feature type="domain" description="Homeobox" evidence="12">
    <location>
        <begin position="75"/>
        <end position="122"/>
    </location>
</feature>
<keyword evidence="7" id="KW-0804">Transcription</keyword>
<dbReference type="AlphaFoldDB" id="A0A6A3C8M1"/>
<evidence type="ECO:0000256" key="5">
    <source>
        <dbReference type="ARBA" id="ARBA00023125"/>
    </source>
</evidence>
<evidence type="ECO:0000256" key="8">
    <source>
        <dbReference type="ARBA" id="ARBA00023242"/>
    </source>
</evidence>
<dbReference type="GO" id="GO:0005634">
    <property type="term" value="C:nucleus"/>
    <property type="evidence" value="ECO:0007669"/>
    <property type="project" value="UniProtKB-SubCell"/>
</dbReference>
<organism evidence="14 15">
    <name type="scientific">Hibiscus syriacus</name>
    <name type="common">Rose of Sharon</name>
    <dbReference type="NCBI Taxonomy" id="106335"/>
    <lineage>
        <taxon>Eukaryota</taxon>
        <taxon>Viridiplantae</taxon>
        <taxon>Streptophyta</taxon>
        <taxon>Embryophyta</taxon>
        <taxon>Tracheophyta</taxon>
        <taxon>Spermatophyta</taxon>
        <taxon>Magnoliopsida</taxon>
        <taxon>eudicotyledons</taxon>
        <taxon>Gunneridae</taxon>
        <taxon>Pentapetalae</taxon>
        <taxon>rosids</taxon>
        <taxon>malvids</taxon>
        <taxon>Malvales</taxon>
        <taxon>Malvaceae</taxon>
        <taxon>Malvoideae</taxon>
        <taxon>Hibiscus</taxon>
    </lineage>
</organism>
<evidence type="ECO:0000256" key="11">
    <source>
        <dbReference type="SAM" id="MobiDB-lite"/>
    </source>
</evidence>
<keyword evidence="6 9" id="KW-0371">Homeobox</keyword>
<dbReference type="GO" id="GO:0008289">
    <property type="term" value="F:lipid binding"/>
    <property type="evidence" value="ECO:0007669"/>
    <property type="project" value="InterPro"/>
</dbReference>
<protein>
    <submittedName>
        <fullName evidence="14">Phenylcoumaran benzylic ether reductase-like protein</fullName>
    </submittedName>
</protein>
<dbReference type="InterPro" id="IPR001356">
    <property type="entry name" value="HD"/>
</dbReference>
<dbReference type="EMBL" id="VEPZ02000482">
    <property type="protein sequence ID" value="KAE8724171.1"/>
    <property type="molecule type" value="Genomic_DNA"/>
</dbReference>
<dbReference type="CDD" id="cd00086">
    <property type="entry name" value="homeodomain"/>
    <property type="match status" value="1"/>
</dbReference>
<keyword evidence="8 9" id="KW-0539">Nucleus</keyword>
<dbReference type="InterPro" id="IPR042160">
    <property type="entry name" value="HD-Zip_IV"/>
</dbReference>
<comment type="subcellular location">
    <subcellularLocation>
        <location evidence="1 9 10">Nucleus</location>
    </subcellularLocation>
</comment>
<dbReference type="InterPro" id="IPR002913">
    <property type="entry name" value="START_lipid-bd_dom"/>
</dbReference>
<evidence type="ECO:0000256" key="1">
    <source>
        <dbReference type="ARBA" id="ARBA00004123"/>
    </source>
</evidence>
<proteinExistence type="inferred from homology"/>
<evidence type="ECO:0000256" key="10">
    <source>
        <dbReference type="RuleBase" id="RU000682"/>
    </source>
</evidence>
<feature type="compositionally biased region" description="Low complexity" evidence="11">
    <location>
        <begin position="586"/>
        <end position="595"/>
    </location>
</feature>
<evidence type="ECO:0000313" key="15">
    <source>
        <dbReference type="Proteomes" id="UP000436088"/>
    </source>
</evidence>
<feature type="region of interest" description="Disordered" evidence="11">
    <location>
        <begin position="576"/>
        <end position="595"/>
    </location>
</feature>
<sequence length="595" mass="66145">MYEDFPVLSSMGGNAVCSETLFSSTFQSPNLKFNFLSTFEALPPMVPRIWKAGLVRSEVQAEDKPGIEENCSVQPLKRKRYHRYTARQIQELEDVFKECPHPDDKQRMRLSQELGLKPRQTQQDQSENEFYRLQAELIKLFCPNCGGPPVMQDLQKRVCAISSQYMGQRIQTAGALMPHSLDLNMNIYPRQFSDPIAPTLAETACFPLNDNPILLEDEKSIAMELAMSAVDELVKMCRANEPLWIRNNINGKELLNLEEHAKVFHWPLNIVQRSSEFRTEARRNSAIVIMNSITLVEAFLDANKWSVLFPSIVARAKSIQVISPGVSGTNGCLQLMYAELHVLSPWVPTREAYFLSYCQQKNLEDQTGMAFGANRWLAVLERQCERIASLMARNITDIRVIPSPEARKNLMRLSQRMIRTFFVNISSSSGQLWTAIPDSSDDTVRITTRKVSEAGQPNGLVLCAVSTTWLPYPHHQVLDLLRDERRRAQLEVLSNGNGLHEVAGNSSQSVELMLQDSSTYRSGSLLTVGLQVLASTIPSAKINLSSIAAIKNHLCTTVHQIGAALSSGSGTLSCPDKGNGAGSGSCSGAADAPEK</sequence>
<evidence type="ECO:0000256" key="3">
    <source>
        <dbReference type="ARBA" id="ARBA00023015"/>
    </source>
</evidence>
<gene>
    <name evidence="14" type="ORF">F3Y22_tig00010865pilonHSYRG00067</name>
</gene>
<dbReference type="Pfam" id="PF01852">
    <property type="entry name" value="START"/>
    <property type="match status" value="1"/>
</dbReference>
<feature type="domain" description="START" evidence="13">
    <location>
        <begin position="215"/>
        <end position="379"/>
    </location>
</feature>
<keyword evidence="5 9" id="KW-0238">DNA-binding</keyword>
<comment type="caution">
    <text evidence="14">The sequence shown here is derived from an EMBL/GenBank/DDBJ whole genome shotgun (WGS) entry which is preliminary data.</text>
</comment>
<dbReference type="Proteomes" id="UP000436088">
    <property type="component" value="Unassembled WGS sequence"/>
</dbReference>
<name>A0A6A3C8M1_HIBSY</name>
<keyword evidence="4" id="KW-0175">Coiled coil</keyword>
<evidence type="ECO:0000259" key="12">
    <source>
        <dbReference type="PROSITE" id="PS50071"/>
    </source>
</evidence>
<evidence type="ECO:0000256" key="4">
    <source>
        <dbReference type="ARBA" id="ARBA00023054"/>
    </source>
</evidence>
<keyword evidence="3" id="KW-0805">Transcription regulation</keyword>
<evidence type="ECO:0000256" key="7">
    <source>
        <dbReference type="ARBA" id="ARBA00023163"/>
    </source>
</evidence>
<accession>A0A6A3C8M1</accession>
<dbReference type="Pfam" id="PF00046">
    <property type="entry name" value="Homeodomain"/>
    <property type="match status" value="1"/>
</dbReference>
<dbReference type="Pfam" id="PF25797">
    <property type="entry name" value="PDF2_C"/>
    <property type="match status" value="2"/>
</dbReference>
<dbReference type="SUPFAM" id="SSF46689">
    <property type="entry name" value="Homeodomain-like"/>
    <property type="match status" value="1"/>
</dbReference>
<evidence type="ECO:0000256" key="6">
    <source>
        <dbReference type="ARBA" id="ARBA00023155"/>
    </source>
</evidence>
<evidence type="ECO:0000259" key="13">
    <source>
        <dbReference type="PROSITE" id="PS50848"/>
    </source>
</evidence>
<dbReference type="Gene3D" id="1.10.10.60">
    <property type="entry name" value="Homeodomain-like"/>
    <property type="match status" value="1"/>
</dbReference>
<dbReference type="PANTHER" id="PTHR45654:SF11">
    <property type="entry name" value="HOMEOBOX-LEUCINE ZIPPER PROTEIN HDG5"/>
    <property type="match status" value="1"/>
</dbReference>
<dbReference type="PROSITE" id="PS50071">
    <property type="entry name" value="HOMEOBOX_2"/>
    <property type="match status" value="1"/>
</dbReference>
<evidence type="ECO:0000313" key="14">
    <source>
        <dbReference type="EMBL" id="KAE8724171.1"/>
    </source>
</evidence>
<dbReference type="SUPFAM" id="SSF55961">
    <property type="entry name" value="Bet v1-like"/>
    <property type="match status" value="2"/>
</dbReference>
<dbReference type="SMART" id="SM00389">
    <property type="entry name" value="HOX"/>
    <property type="match status" value="1"/>
</dbReference>
<evidence type="ECO:0000256" key="2">
    <source>
        <dbReference type="ARBA" id="ARBA00006789"/>
    </source>
</evidence>
<dbReference type="PROSITE" id="PS50848">
    <property type="entry name" value="START"/>
    <property type="match status" value="1"/>
</dbReference>
<dbReference type="PANTHER" id="PTHR45654">
    <property type="entry name" value="HOMEOBOX-LEUCINE ZIPPER PROTEIN MERISTEM L1"/>
    <property type="match status" value="1"/>
</dbReference>
<keyword evidence="15" id="KW-1185">Reference proteome</keyword>
<feature type="DNA-binding region" description="Homeobox" evidence="9">
    <location>
        <begin position="77"/>
        <end position="123"/>
    </location>
</feature>
<reference evidence="14" key="1">
    <citation type="submission" date="2019-09" db="EMBL/GenBank/DDBJ databases">
        <title>Draft genome information of white flower Hibiscus syriacus.</title>
        <authorList>
            <person name="Kim Y.-M."/>
        </authorList>
    </citation>
    <scope>NUCLEOTIDE SEQUENCE [LARGE SCALE GENOMIC DNA]</scope>
    <source>
        <strain evidence="14">YM2019G1</strain>
    </source>
</reference>
<dbReference type="GO" id="GO:0003677">
    <property type="term" value="F:DNA binding"/>
    <property type="evidence" value="ECO:0007669"/>
    <property type="project" value="UniProtKB-UniRule"/>
</dbReference>
<evidence type="ECO:0000256" key="9">
    <source>
        <dbReference type="PROSITE-ProRule" id="PRU00108"/>
    </source>
</evidence>
<comment type="similarity">
    <text evidence="2">Belongs to the HD-ZIP homeobox family. Class IV subfamily.</text>
</comment>